<proteinExistence type="inferred from homology"/>
<dbReference type="EMBL" id="JBHSJG010000015">
    <property type="protein sequence ID" value="MFC4987063.1"/>
    <property type="molecule type" value="Genomic_DNA"/>
</dbReference>
<dbReference type="Proteomes" id="UP001595925">
    <property type="component" value="Unassembled WGS sequence"/>
</dbReference>
<evidence type="ECO:0000256" key="5">
    <source>
        <dbReference type="ARBA" id="ARBA00022989"/>
    </source>
</evidence>
<keyword evidence="3" id="KW-1003">Cell membrane</keyword>
<dbReference type="InterPro" id="IPR000515">
    <property type="entry name" value="MetI-like"/>
</dbReference>
<feature type="transmembrane region" description="Helical" evidence="7">
    <location>
        <begin position="166"/>
        <end position="184"/>
    </location>
</feature>
<dbReference type="Pfam" id="PF00528">
    <property type="entry name" value="BPD_transp_1"/>
    <property type="match status" value="1"/>
</dbReference>
<dbReference type="Gene3D" id="1.10.3720.10">
    <property type="entry name" value="MetI-like"/>
    <property type="match status" value="1"/>
</dbReference>
<feature type="domain" description="ABC transmembrane type-1" evidence="8">
    <location>
        <begin position="88"/>
        <end position="300"/>
    </location>
</feature>
<comment type="caution">
    <text evidence="9">The sequence shown here is derived from an EMBL/GenBank/DDBJ whole genome shotgun (WGS) entry which is preliminary data.</text>
</comment>
<keyword evidence="2 7" id="KW-0813">Transport</keyword>
<keyword evidence="5 7" id="KW-1133">Transmembrane helix</keyword>
<evidence type="ECO:0000313" key="9">
    <source>
        <dbReference type="EMBL" id="MFC4987063.1"/>
    </source>
</evidence>
<name>A0ABD5QBI5_9EURY</name>
<dbReference type="InterPro" id="IPR035906">
    <property type="entry name" value="MetI-like_sf"/>
</dbReference>
<evidence type="ECO:0000256" key="1">
    <source>
        <dbReference type="ARBA" id="ARBA00004651"/>
    </source>
</evidence>
<evidence type="ECO:0000256" key="3">
    <source>
        <dbReference type="ARBA" id="ARBA00022475"/>
    </source>
</evidence>
<dbReference type="PANTHER" id="PTHR30193:SF37">
    <property type="entry name" value="INNER MEMBRANE ABC TRANSPORTER PERMEASE PROTEIN YCJO"/>
    <property type="match status" value="1"/>
</dbReference>
<evidence type="ECO:0000256" key="2">
    <source>
        <dbReference type="ARBA" id="ARBA00022448"/>
    </source>
</evidence>
<feature type="transmembrane region" description="Helical" evidence="7">
    <location>
        <begin position="278"/>
        <end position="301"/>
    </location>
</feature>
<evidence type="ECO:0000256" key="6">
    <source>
        <dbReference type="ARBA" id="ARBA00023136"/>
    </source>
</evidence>
<dbReference type="CDD" id="cd06261">
    <property type="entry name" value="TM_PBP2"/>
    <property type="match status" value="1"/>
</dbReference>
<keyword evidence="4 7" id="KW-0812">Transmembrane</keyword>
<feature type="transmembrane region" description="Helical" evidence="7">
    <location>
        <begin position="87"/>
        <end position="113"/>
    </location>
</feature>
<feature type="transmembrane region" description="Helical" evidence="7">
    <location>
        <begin position="228"/>
        <end position="253"/>
    </location>
</feature>
<evidence type="ECO:0000256" key="4">
    <source>
        <dbReference type="ARBA" id="ARBA00022692"/>
    </source>
</evidence>
<dbReference type="InterPro" id="IPR051393">
    <property type="entry name" value="ABC_transporter_permease"/>
</dbReference>
<reference evidence="9 10" key="1">
    <citation type="journal article" date="2019" name="Int. J. Syst. Evol. Microbiol.">
        <title>The Global Catalogue of Microorganisms (GCM) 10K type strain sequencing project: providing services to taxonomists for standard genome sequencing and annotation.</title>
        <authorList>
            <consortium name="The Broad Institute Genomics Platform"/>
            <consortium name="The Broad Institute Genome Sequencing Center for Infectious Disease"/>
            <person name="Wu L."/>
            <person name="Ma J."/>
        </authorList>
    </citation>
    <scope>NUCLEOTIDE SEQUENCE [LARGE SCALE GENOMIC DNA]</scope>
    <source>
        <strain evidence="9 10">CGMCC 1.15824</strain>
    </source>
</reference>
<organism evidence="9 10">
    <name type="scientific">Saliphagus infecundisoli</name>
    <dbReference type="NCBI Taxonomy" id="1849069"/>
    <lineage>
        <taxon>Archaea</taxon>
        <taxon>Methanobacteriati</taxon>
        <taxon>Methanobacteriota</taxon>
        <taxon>Stenosarchaea group</taxon>
        <taxon>Halobacteria</taxon>
        <taxon>Halobacteriales</taxon>
        <taxon>Natrialbaceae</taxon>
        <taxon>Saliphagus</taxon>
    </lineage>
</organism>
<accession>A0ABD5QBI5</accession>
<feature type="transmembrane region" description="Helical" evidence="7">
    <location>
        <begin position="27"/>
        <end position="49"/>
    </location>
</feature>
<keyword evidence="6 7" id="KW-0472">Membrane</keyword>
<evidence type="ECO:0000313" key="10">
    <source>
        <dbReference type="Proteomes" id="UP001595925"/>
    </source>
</evidence>
<evidence type="ECO:0000256" key="7">
    <source>
        <dbReference type="RuleBase" id="RU363032"/>
    </source>
</evidence>
<comment type="similarity">
    <text evidence="7">Belongs to the binding-protein-dependent transport system permease family.</text>
</comment>
<keyword evidence="10" id="KW-1185">Reference proteome</keyword>
<sequence>MASQEATMGERASRFFDEADWFTRETWVGYGLVAPATILMLLIIVYPTLRAVVMSFQQRSFLNPDQYSWVGLANYQALLSDPVFSEAFIHTIIFTVGAVTTMYLLGLGLALLLRNNLPGLGILRSLSMIPWVIPPVVIVIIWTWMFQVDYGLVNLLLKQVGGPNKNWFGDFNLALPLVMMLRVWKDTPFVAIALLASMESIPPEYYEAAKIDGAGALQQFRHITLPNISYISMVMIVTEVIASFNTFQMVYIATGGGPVNQTEVLGTYVYQQAFSEYALGYAAATGMVMLALLTVFTAVYIKLENTE</sequence>
<dbReference type="RefSeq" id="WP_224830297.1">
    <property type="nucleotide sequence ID" value="NZ_JAIVEF010000047.1"/>
</dbReference>
<dbReference type="PROSITE" id="PS50928">
    <property type="entry name" value="ABC_TM1"/>
    <property type="match status" value="1"/>
</dbReference>
<gene>
    <name evidence="9" type="ORF">ACFPFO_04640</name>
</gene>
<dbReference type="AlphaFoldDB" id="A0ABD5QBI5"/>
<protein>
    <submittedName>
        <fullName evidence="9">Carbohydrate ABC transporter permease</fullName>
    </submittedName>
</protein>
<evidence type="ECO:0000259" key="8">
    <source>
        <dbReference type="PROSITE" id="PS50928"/>
    </source>
</evidence>
<dbReference type="GO" id="GO:0005886">
    <property type="term" value="C:plasma membrane"/>
    <property type="evidence" value="ECO:0007669"/>
    <property type="project" value="UniProtKB-SubCell"/>
</dbReference>
<dbReference type="PANTHER" id="PTHR30193">
    <property type="entry name" value="ABC TRANSPORTER PERMEASE PROTEIN"/>
    <property type="match status" value="1"/>
</dbReference>
<feature type="transmembrane region" description="Helical" evidence="7">
    <location>
        <begin position="125"/>
        <end position="146"/>
    </location>
</feature>
<comment type="subcellular location">
    <subcellularLocation>
        <location evidence="1 7">Cell membrane</location>
        <topology evidence="1 7">Multi-pass membrane protein</topology>
    </subcellularLocation>
</comment>
<dbReference type="SUPFAM" id="SSF161098">
    <property type="entry name" value="MetI-like"/>
    <property type="match status" value="1"/>
</dbReference>